<evidence type="ECO:0000256" key="2">
    <source>
        <dbReference type="ARBA" id="ARBA00023015"/>
    </source>
</evidence>
<dbReference type="GO" id="GO:0016987">
    <property type="term" value="F:sigma factor activity"/>
    <property type="evidence" value="ECO:0007669"/>
    <property type="project" value="UniProtKB-KW"/>
</dbReference>
<dbReference type="PANTHER" id="PTHR43133">
    <property type="entry name" value="RNA POLYMERASE ECF-TYPE SIGMA FACTO"/>
    <property type="match status" value="1"/>
</dbReference>
<keyword evidence="3" id="KW-0731">Sigma factor</keyword>
<feature type="region of interest" description="Disordered" evidence="5">
    <location>
        <begin position="378"/>
        <end position="401"/>
    </location>
</feature>
<reference evidence="7 8" key="1">
    <citation type="submission" date="2019-10" db="EMBL/GenBank/DDBJ databases">
        <title>A soil myxobacterium in the family Polyangiaceae.</title>
        <authorList>
            <person name="Li Y."/>
            <person name="Wang J."/>
        </authorList>
    </citation>
    <scope>NUCLEOTIDE SEQUENCE [LARGE SCALE GENOMIC DNA]</scope>
    <source>
        <strain evidence="7 8">DSM 14734</strain>
    </source>
</reference>
<keyword evidence="6" id="KW-0812">Transmembrane</keyword>
<accession>A0A6N7PQB8</accession>
<proteinExistence type="inferred from homology"/>
<evidence type="ECO:0000256" key="1">
    <source>
        <dbReference type="ARBA" id="ARBA00010641"/>
    </source>
</evidence>
<dbReference type="EMBL" id="WJIE01000005">
    <property type="protein sequence ID" value="MRG93817.1"/>
    <property type="molecule type" value="Genomic_DNA"/>
</dbReference>
<keyword evidence="6" id="KW-1133">Transmembrane helix</keyword>
<comment type="caution">
    <text evidence="7">The sequence shown here is derived from an EMBL/GenBank/DDBJ whole genome shotgun (WGS) entry which is preliminary data.</text>
</comment>
<keyword evidence="4" id="KW-0804">Transcription</keyword>
<dbReference type="SUPFAM" id="SSF88946">
    <property type="entry name" value="Sigma2 domain of RNA polymerase sigma factors"/>
    <property type="match status" value="1"/>
</dbReference>
<dbReference type="InterPro" id="IPR013325">
    <property type="entry name" value="RNA_pol_sigma_r2"/>
</dbReference>
<evidence type="ECO:0000256" key="3">
    <source>
        <dbReference type="ARBA" id="ARBA00023082"/>
    </source>
</evidence>
<evidence type="ECO:0000256" key="5">
    <source>
        <dbReference type="SAM" id="MobiDB-lite"/>
    </source>
</evidence>
<feature type="transmembrane region" description="Helical" evidence="6">
    <location>
        <begin position="245"/>
        <end position="265"/>
    </location>
</feature>
<protein>
    <submittedName>
        <fullName evidence="7">Sigma-70 family RNA polymerase sigma factor</fullName>
    </submittedName>
</protein>
<keyword evidence="6" id="KW-0472">Membrane</keyword>
<gene>
    <name evidence="7" type="ORF">GF068_18130</name>
</gene>
<dbReference type="SUPFAM" id="SSF88659">
    <property type="entry name" value="Sigma3 and sigma4 domains of RNA polymerase sigma factors"/>
    <property type="match status" value="1"/>
</dbReference>
<dbReference type="NCBIfam" id="TIGR02937">
    <property type="entry name" value="sigma70-ECF"/>
    <property type="match status" value="1"/>
</dbReference>
<dbReference type="Proteomes" id="UP000440224">
    <property type="component" value="Unassembled WGS sequence"/>
</dbReference>
<dbReference type="AlphaFoldDB" id="A0A6N7PQB8"/>
<dbReference type="InterPro" id="IPR039425">
    <property type="entry name" value="RNA_pol_sigma-70-like"/>
</dbReference>
<keyword evidence="2" id="KW-0805">Transcription regulation</keyword>
<evidence type="ECO:0000256" key="6">
    <source>
        <dbReference type="SAM" id="Phobius"/>
    </source>
</evidence>
<name>A0A6N7PQB8_9BACT</name>
<dbReference type="RefSeq" id="WP_153820671.1">
    <property type="nucleotide sequence ID" value="NZ_WJIE01000005.1"/>
</dbReference>
<sequence>MLAAVDTTPTRGEFREFYEENFYILWRQLRRLGVRNADAADVAHDVFVLAYNHFDEIPAHANFWLARVCFETVRNYRRKVARRRERLTPRVIEAAIDEQAANDATSEIVLEALDRMPEAQRMLLLRYHVQEESLHALAKSLGCARSTLQLRLAAAERAFEGWLETLLDVDAEPSSRTRLFASFSLAGLLPREWESSEVLDKARLDGWQRLSSAIDAAKMAAGAPRSEAAPSIETCAGALGGPAKLALVFSVALPGAIVCLLLGYLGADVASAQTVVSPSVASATMPMAVINEALVKNGRAADAFTAMPGMQAPSPASTSTADKVPVDVAILRNIKNAIIDGHTDLAVRLIADHQRRWPDSSHELERQHIIAAAIKIKKTNDAKKASEAAKKQKKAADEPKP</sequence>
<dbReference type="InterPro" id="IPR036388">
    <property type="entry name" value="WH-like_DNA-bd_sf"/>
</dbReference>
<dbReference type="Gene3D" id="1.10.1740.10">
    <property type="match status" value="1"/>
</dbReference>
<dbReference type="InterPro" id="IPR013324">
    <property type="entry name" value="RNA_pol_sigma_r3/r4-like"/>
</dbReference>
<comment type="similarity">
    <text evidence="1">Belongs to the sigma-70 factor family. ECF subfamily.</text>
</comment>
<dbReference type="OrthoDB" id="9796555at2"/>
<evidence type="ECO:0000256" key="4">
    <source>
        <dbReference type="ARBA" id="ARBA00023163"/>
    </source>
</evidence>
<dbReference type="InterPro" id="IPR014284">
    <property type="entry name" value="RNA_pol_sigma-70_dom"/>
</dbReference>
<organism evidence="7 8">
    <name type="scientific">Polyangium spumosum</name>
    <dbReference type="NCBI Taxonomy" id="889282"/>
    <lineage>
        <taxon>Bacteria</taxon>
        <taxon>Pseudomonadati</taxon>
        <taxon>Myxococcota</taxon>
        <taxon>Polyangia</taxon>
        <taxon>Polyangiales</taxon>
        <taxon>Polyangiaceae</taxon>
        <taxon>Polyangium</taxon>
    </lineage>
</organism>
<dbReference type="Gene3D" id="1.10.10.10">
    <property type="entry name" value="Winged helix-like DNA-binding domain superfamily/Winged helix DNA-binding domain"/>
    <property type="match status" value="1"/>
</dbReference>
<dbReference type="GO" id="GO:0006352">
    <property type="term" value="P:DNA-templated transcription initiation"/>
    <property type="evidence" value="ECO:0007669"/>
    <property type="project" value="InterPro"/>
</dbReference>
<keyword evidence="8" id="KW-1185">Reference proteome</keyword>
<evidence type="ECO:0000313" key="7">
    <source>
        <dbReference type="EMBL" id="MRG93817.1"/>
    </source>
</evidence>
<evidence type="ECO:0000313" key="8">
    <source>
        <dbReference type="Proteomes" id="UP000440224"/>
    </source>
</evidence>
<dbReference type="PANTHER" id="PTHR43133:SF51">
    <property type="entry name" value="RNA POLYMERASE SIGMA FACTOR"/>
    <property type="match status" value="1"/>
</dbReference>